<feature type="compositionally biased region" description="Polar residues" evidence="2">
    <location>
        <begin position="97"/>
        <end position="106"/>
    </location>
</feature>
<reference evidence="4" key="1">
    <citation type="submission" date="2023-08" db="EMBL/GenBank/DDBJ databases">
        <authorList>
            <person name="Audoor S."/>
            <person name="Bilcke G."/>
        </authorList>
    </citation>
    <scope>NUCLEOTIDE SEQUENCE</scope>
</reference>
<evidence type="ECO:0000256" key="1">
    <source>
        <dbReference type="SAM" id="Coils"/>
    </source>
</evidence>
<gene>
    <name evidence="4" type="ORF">CYCCA115_LOCUS4334</name>
</gene>
<dbReference type="EMBL" id="CAKOGP040000435">
    <property type="protein sequence ID" value="CAJ1934997.1"/>
    <property type="molecule type" value="Genomic_DNA"/>
</dbReference>
<feature type="region of interest" description="Disordered" evidence="2">
    <location>
        <begin position="201"/>
        <end position="225"/>
    </location>
</feature>
<dbReference type="AlphaFoldDB" id="A0AAD2FFK8"/>
<keyword evidence="3" id="KW-0812">Transmembrane</keyword>
<dbReference type="Proteomes" id="UP001295423">
    <property type="component" value="Unassembled WGS sequence"/>
</dbReference>
<keyword evidence="3" id="KW-1133">Transmembrane helix</keyword>
<keyword evidence="1" id="KW-0175">Coiled coil</keyword>
<keyword evidence="3" id="KW-0472">Membrane</keyword>
<accession>A0AAD2FFK8</accession>
<protein>
    <submittedName>
        <fullName evidence="4">Uncharacterized protein</fullName>
    </submittedName>
</protein>
<evidence type="ECO:0000313" key="5">
    <source>
        <dbReference type="Proteomes" id="UP001295423"/>
    </source>
</evidence>
<sequence>MSFQRSTTHTSILAFTAVMMMILTLSLTSQNGGGVDAFVSSPHSAAVRSTFTTPSFQCKSKSPVSSSSSPSSSQLNFFSGYEMGGTDAVNNERKNKSGNTGRTISKNNKDEAANTAGSLDETEDPLFLASLITKGIIILIIKTAKDIVNYPPNLLDQYNRYQQMRNQEIANNNSNIQLQQQQAEEKEKELEDPAMVMSAKMEPTESDTDTTTTSTPTTTPSPYMPLPIELTKTNPFILLAKFVGVLTYKTMHDAIYYPALWINDFLHPPHNDDDAYYYY</sequence>
<organism evidence="4 5">
    <name type="scientific">Cylindrotheca closterium</name>
    <dbReference type="NCBI Taxonomy" id="2856"/>
    <lineage>
        <taxon>Eukaryota</taxon>
        <taxon>Sar</taxon>
        <taxon>Stramenopiles</taxon>
        <taxon>Ochrophyta</taxon>
        <taxon>Bacillariophyta</taxon>
        <taxon>Bacillariophyceae</taxon>
        <taxon>Bacillariophycidae</taxon>
        <taxon>Bacillariales</taxon>
        <taxon>Bacillariaceae</taxon>
        <taxon>Cylindrotheca</taxon>
    </lineage>
</organism>
<evidence type="ECO:0000313" key="4">
    <source>
        <dbReference type="EMBL" id="CAJ1934997.1"/>
    </source>
</evidence>
<evidence type="ECO:0000256" key="3">
    <source>
        <dbReference type="SAM" id="Phobius"/>
    </source>
</evidence>
<feature type="transmembrane region" description="Helical" evidence="3">
    <location>
        <begin position="12"/>
        <end position="29"/>
    </location>
</feature>
<keyword evidence="5" id="KW-1185">Reference proteome</keyword>
<feature type="compositionally biased region" description="Low complexity" evidence="2">
    <location>
        <begin position="209"/>
        <end position="221"/>
    </location>
</feature>
<comment type="caution">
    <text evidence="4">The sequence shown here is derived from an EMBL/GenBank/DDBJ whole genome shotgun (WGS) entry which is preliminary data.</text>
</comment>
<name>A0AAD2FFK8_9STRA</name>
<feature type="coiled-coil region" evidence="1">
    <location>
        <begin position="164"/>
        <end position="191"/>
    </location>
</feature>
<feature type="region of interest" description="Disordered" evidence="2">
    <location>
        <begin position="86"/>
        <end position="118"/>
    </location>
</feature>
<proteinExistence type="predicted"/>
<evidence type="ECO:0000256" key="2">
    <source>
        <dbReference type="SAM" id="MobiDB-lite"/>
    </source>
</evidence>